<dbReference type="Proteomes" id="UP000290608">
    <property type="component" value="Unassembled WGS sequence"/>
</dbReference>
<dbReference type="PANTHER" id="PTHR38733:SF1">
    <property type="entry name" value="TYPE IV METHYL-DIRECTED RESTRICTION ENZYME ECOKMCRBC"/>
    <property type="match status" value="1"/>
</dbReference>
<dbReference type="PANTHER" id="PTHR38733">
    <property type="entry name" value="PROTEIN MCRC"/>
    <property type="match status" value="1"/>
</dbReference>
<comment type="caution">
    <text evidence="1">The sequence shown here is derived from an EMBL/GenBank/DDBJ whole genome shotgun (WGS) entry which is preliminary data.</text>
</comment>
<evidence type="ECO:0000313" key="1">
    <source>
        <dbReference type="EMBL" id="RXG29884.1"/>
    </source>
</evidence>
<dbReference type="EMBL" id="QOVL01000008">
    <property type="protein sequence ID" value="RXG29884.1"/>
    <property type="molecule type" value="Genomic_DNA"/>
</dbReference>
<dbReference type="Pfam" id="PF10117">
    <property type="entry name" value="McrBC"/>
    <property type="match status" value="1"/>
</dbReference>
<accession>A0A4Q0PMF5</accession>
<reference evidence="1 2" key="1">
    <citation type="submission" date="2018-07" db="EMBL/GenBank/DDBJ databases">
        <title>Leeuwenhoekiella genomics.</title>
        <authorList>
            <person name="Tahon G."/>
            <person name="Willems A."/>
        </authorList>
    </citation>
    <scope>NUCLEOTIDE SEQUENCE [LARGE SCALE GENOMIC DNA]</scope>
    <source>
        <strain evidence="1 2">LMG 1345</strain>
    </source>
</reference>
<dbReference type="RefSeq" id="WP_073099177.1">
    <property type="nucleotide sequence ID" value="NZ_QOVL01000008.1"/>
</dbReference>
<dbReference type="STRING" id="1122159.SAMN02745246_02100"/>
<dbReference type="AlphaFoldDB" id="A0A4Q0PMF5"/>
<gene>
    <name evidence="1" type="ORF">DSL99_1937</name>
</gene>
<protein>
    <submittedName>
        <fullName evidence="1">5-methylcytosine-specific restriction enzyme subunit McrC</fullName>
    </submittedName>
</protein>
<proteinExistence type="predicted"/>
<name>A0A4Q0PMF5_9FLAO</name>
<dbReference type="InterPro" id="IPR019292">
    <property type="entry name" value="McrC"/>
</dbReference>
<sequence length="431" mass="50595">MIELGEQYGYNKPQGYEHIDKHSALLEGRSYSKSIQQGPNRAYCYNIFYDATDEVEYKFETSYFVGVDWIVENKLPIYVYPKLDRDTKEVDYLTMLFTAFKEPQNYEHLDGLCEIDFDKPSIAINQSQDLLTPLLFVQFLNVLKRIVQKGLKKSYYKVSKNLNARVKGKILINDTIRKNHLKGNILSTYCQYDEYGVNNIENKVLKKALLFTISSIQNMKGVDTSALKHLINFVKPAFSLVDSDVDIKLLKDTKSTGIYREYNLALKLAKTILKKYGYNIVQTNRESIKTPPFWIDMSKLFELYIYSKLKERFSGYKEVTYHKKFNYLEPDFILNTNDGKVKMVVDAKYKPRYHNDNISTEDIRQISGYARLKKIYDFLKYDTSQVIDCLVIYSNQDANRKNFTEDNFNLDKELEYNRFFKIGIELPIKTV</sequence>
<evidence type="ECO:0000313" key="2">
    <source>
        <dbReference type="Proteomes" id="UP000290608"/>
    </source>
</evidence>
<organism evidence="1 2">
    <name type="scientific">Leeuwenhoekiella marinoflava</name>
    <dbReference type="NCBI Taxonomy" id="988"/>
    <lineage>
        <taxon>Bacteria</taxon>
        <taxon>Pseudomonadati</taxon>
        <taxon>Bacteroidota</taxon>
        <taxon>Flavobacteriia</taxon>
        <taxon>Flavobacteriales</taxon>
        <taxon>Flavobacteriaceae</taxon>
        <taxon>Leeuwenhoekiella</taxon>
    </lineage>
</organism>